<dbReference type="Proteomes" id="UP000887572">
    <property type="component" value="Unplaced"/>
</dbReference>
<evidence type="ECO:0000313" key="3">
    <source>
        <dbReference type="WBParaSite" id="Gr19_v10_g240.t1"/>
    </source>
</evidence>
<reference evidence="3" key="1">
    <citation type="submission" date="2022-11" db="UniProtKB">
        <authorList>
            <consortium name="WormBaseParasite"/>
        </authorList>
    </citation>
    <scope>IDENTIFICATION</scope>
</reference>
<keyword evidence="1" id="KW-0812">Transmembrane</keyword>
<sequence length="156" mass="16194">MELIFFVLIGVGAFLLVAVTAAGVVFLVLWRRRKQSQAAATVELPNYTLLSAAPMKSAGKMPSSLLSDETKKSAVPASKTIKTMWLPGPDTKGAPSAISTTKPKACIYGVAVPKTVWVSASKTKGASAFSTTKQPKASISGVQVPKAVSMAGKGVK</sequence>
<keyword evidence="1" id="KW-1133">Transmembrane helix</keyword>
<name>A0A914HKT5_GLORO</name>
<accession>A0A914HKT5</accession>
<organism evidence="2 3">
    <name type="scientific">Globodera rostochiensis</name>
    <name type="common">Golden nematode worm</name>
    <name type="synonym">Heterodera rostochiensis</name>
    <dbReference type="NCBI Taxonomy" id="31243"/>
    <lineage>
        <taxon>Eukaryota</taxon>
        <taxon>Metazoa</taxon>
        <taxon>Ecdysozoa</taxon>
        <taxon>Nematoda</taxon>
        <taxon>Chromadorea</taxon>
        <taxon>Rhabditida</taxon>
        <taxon>Tylenchina</taxon>
        <taxon>Tylenchomorpha</taxon>
        <taxon>Tylenchoidea</taxon>
        <taxon>Heteroderidae</taxon>
        <taxon>Heteroderinae</taxon>
        <taxon>Globodera</taxon>
    </lineage>
</organism>
<protein>
    <submittedName>
        <fullName evidence="3">Secreted protein</fullName>
    </submittedName>
</protein>
<keyword evidence="2" id="KW-1185">Reference proteome</keyword>
<proteinExistence type="predicted"/>
<evidence type="ECO:0000313" key="2">
    <source>
        <dbReference type="Proteomes" id="UP000887572"/>
    </source>
</evidence>
<dbReference type="AlphaFoldDB" id="A0A914HKT5"/>
<keyword evidence="1" id="KW-0472">Membrane</keyword>
<evidence type="ECO:0000256" key="1">
    <source>
        <dbReference type="SAM" id="Phobius"/>
    </source>
</evidence>
<dbReference type="WBParaSite" id="Gr19_v10_g240.t1">
    <property type="protein sequence ID" value="Gr19_v10_g240.t1"/>
    <property type="gene ID" value="Gr19_v10_g240"/>
</dbReference>
<feature type="transmembrane region" description="Helical" evidence="1">
    <location>
        <begin position="6"/>
        <end position="30"/>
    </location>
</feature>